<sequence length="437" mass="50431">MTRQIEGLEKRNYYRNLLSTYSCFIVGGRLNIKFENKDVLREAVRQLFESRKQLRLNVFKDDQNNTLVEKEIENGWDSKEVVEFMNTSEDYSITEILNDLHEKTFKLEVQKPMWKIVVVNQEWIMVLCDHTLYDGTTAALILEDLLTLLNKEGLPVDKDLNLSKFVELTTPSYTYTTCKILEHFSPNFMKPFFKSMFSYGSKYEAFDGPGWVENAGTKEKTFRTLKQLISIDMEDFMKLKKLIDLHGVKFTAFWVYLSIISLSKIKNHDNIKVSVPCNLRSLLPSNFENHYGLFVSAVFLNLKPVATENIDWDYVKFINSTITRNELIKGASLIGMLKYVDPKEGVSKEATSPRKTTYEISNLGLRKIPTLDNQVYSFDEFIFSQPNSLTGTQLTNSVISSSKKVNIVVDGTPETKSFYHQYVQILNSQLQEILSSI</sequence>
<dbReference type="AlphaFoldDB" id="A0A1E3NZ21"/>
<dbReference type="RefSeq" id="XP_019037044.1">
    <property type="nucleotide sequence ID" value="XM_019185968.1"/>
</dbReference>
<dbReference type="Proteomes" id="UP000094112">
    <property type="component" value="Unassembled WGS sequence"/>
</dbReference>
<organism evidence="1 2">
    <name type="scientific">Wickerhamomyces anomalus (strain ATCC 58044 / CBS 1984 / NCYC 433 / NRRL Y-366-8)</name>
    <name type="common">Yeast</name>
    <name type="synonym">Hansenula anomala</name>
    <dbReference type="NCBI Taxonomy" id="683960"/>
    <lineage>
        <taxon>Eukaryota</taxon>
        <taxon>Fungi</taxon>
        <taxon>Dikarya</taxon>
        <taxon>Ascomycota</taxon>
        <taxon>Saccharomycotina</taxon>
        <taxon>Saccharomycetes</taxon>
        <taxon>Phaffomycetales</taxon>
        <taxon>Wickerhamomycetaceae</taxon>
        <taxon>Wickerhamomyces</taxon>
    </lineage>
</organism>
<dbReference type="Gene3D" id="3.30.559.30">
    <property type="entry name" value="Nonribosomal peptide synthetase, condensation domain"/>
    <property type="match status" value="1"/>
</dbReference>
<dbReference type="Pfam" id="PF07247">
    <property type="entry name" value="AATase"/>
    <property type="match status" value="1"/>
</dbReference>
<evidence type="ECO:0008006" key="3">
    <source>
        <dbReference type="Google" id="ProtNLM"/>
    </source>
</evidence>
<dbReference type="PANTHER" id="PTHR28037:SF1">
    <property type="entry name" value="ALCOHOL O-ACETYLTRANSFERASE 1-RELATED"/>
    <property type="match status" value="1"/>
</dbReference>
<accession>A0A1E3NZ21</accession>
<dbReference type="Gene3D" id="3.30.559.10">
    <property type="entry name" value="Chloramphenicol acetyltransferase-like domain"/>
    <property type="match status" value="1"/>
</dbReference>
<keyword evidence="2" id="KW-1185">Reference proteome</keyword>
<dbReference type="STRING" id="683960.A0A1E3NZ21"/>
<evidence type="ECO:0000313" key="1">
    <source>
        <dbReference type="EMBL" id="ODQ57837.1"/>
    </source>
</evidence>
<protein>
    <recommendedName>
        <fullName evidence="3">Alcohol acetyltransferase</fullName>
    </recommendedName>
</protein>
<proteinExistence type="predicted"/>
<reference evidence="1 2" key="1">
    <citation type="journal article" date="2016" name="Proc. Natl. Acad. Sci. U.S.A.">
        <title>Comparative genomics of biotechnologically important yeasts.</title>
        <authorList>
            <person name="Riley R."/>
            <person name="Haridas S."/>
            <person name="Wolfe K.H."/>
            <person name="Lopes M.R."/>
            <person name="Hittinger C.T."/>
            <person name="Goeker M."/>
            <person name="Salamov A.A."/>
            <person name="Wisecaver J.H."/>
            <person name="Long T.M."/>
            <person name="Calvey C.H."/>
            <person name="Aerts A.L."/>
            <person name="Barry K.W."/>
            <person name="Choi C."/>
            <person name="Clum A."/>
            <person name="Coughlan A.Y."/>
            <person name="Deshpande S."/>
            <person name="Douglass A.P."/>
            <person name="Hanson S.J."/>
            <person name="Klenk H.-P."/>
            <person name="LaButti K.M."/>
            <person name="Lapidus A."/>
            <person name="Lindquist E.A."/>
            <person name="Lipzen A.M."/>
            <person name="Meier-Kolthoff J.P."/>
            <person name="Ohm R.A."/>
            <person name="Otillar R.P."/>
            <person name="Pangilinan J.L."/>
            <person name="Peng Y."/>
            <person name="Rokas A."/>
            <person name="Rosa C.A."/>
            <person name="Scheuner C."/>
            <person name="Sibirny A.A."/>
            <person name="Slot J.C."/>
            <person name="Stielow J.B."/>
            <person name="Sun H."/>
            <person name="Kurtzman C.P."/>
            <person name="Blackwell M."/>
            <person name="Grigoriev I.V."/>
            <person name="Jeffries T.W."/>
        </authorList>
    </citation>
    <scope>NUCLEOTIDE SEQUENCE [LARGE SCALE GENOMIC DNA]</scope>
    <source>
        <strain evidence="2">ATCC 58044 / CBS 1984 / NCYC 433 / NRRL Y-366-8</strain>
    </source>
</reference>
<gene>
    <name evidence="1" type="ORF">WICANDRAFT_85905</name>
</gene>
<dbReference type="InterPro" id="IPR052058">
    <property type="entry name" value="Alcohol_O-acetyltransferase"/>
</dbReference>
<evidence type="ECO:0000313" key="2">
    <source>
        <dbReference type="Proteomes" id="UP000094112"/>
    </source>
</evidence>
<dbReference type="InterPro" id="IPR023213">
    <property type="entry name" value="CAT-like_dom_sf"/>
</dbReference>
<dbReference type="OrthoDB" id="2150604at2759"/>
<dbReference type="InterPro" id="IPR010828">
    <property type="entry name" value="Atf2/Sli1-like"/>
</dbReference>
<dbReference type="EMBL" id="KV454213">
    <property type="protein sequence ID" value="ODQ57837.1"/>
    <property type="molecule type" value="Genomic_DNA"/>
</dbReference>
<dbReference type="PANTHER" id="PTHR28037">
    <property type="entry name" value="ALCOHOL O-ACETYLTRANSFERASE 1-RELATED"/>
    <property type="match status" value="1"/>
</dbReference>
<dbReference type="SUPFAM" id="SSF52777">
    <property type="entry name" value="CoA-dependent acyltransferases"/>
    <property type="match status" value="1"/>
</dbReference>
<name>A0A1E3NZ21_WICAA</name>
<dbReference type="GeneID" id="30203214"/>